<accession>A0A8H3Z8G8</accession>
<organism evidence="1 2">
    <name type="scientific">Venturia inaequalis</name>
    <name type="common">Apple scab fungus</name>
    <dbReference type="NCBI Taxonomy" id="5025"/>
    <lineage>
        <taxon>Eukaryota</taxon>
        <taxon>Fungi</taxon>
        <taxon>Dikarya</taxon>
        <taxon>Ascomycota</taxon>
        <taxon>Pezizomycotina</taxon>
        <taxon>Dothideomycetes</taxon>
        <taxon>Pleosporomycetidae</taxon>
        <taxon>Venturiales</taxon>
        <taxon>Venturiaceae</taxon>
        <taxon>Venturia</taxon>
    </lineage>
</organism>
<reference evidence="1 2" key="1">
    <citation type="submission" date="2018-12" db="EMBL/GenBank/DDBJ databases">
        <title>Venturia inaequalis Genome Resource.</title>
        <authorList>
            <person name="Lichtner F.J."/>
        </authorList>
    </citation>
    <scope>NUCLEOTIDE SEQUENCE [LARGE SCALE GENOMIC DNA]</scope>
    <source>
        <strain evidence="1 2">120213</strain>
    </source>
</reference>
<evidence type="ECO:0000313" key="1">
    <source>
        <dbReference type="EMBL" id="KAE9984297.1"/>
    </source>
</evidence>
<comment type="caution">
    <text evidence="1">The sequence shown here is derived from an EMBL/GenBank/DDBJ whole genome shotgun (WGS) entry which is preliminary data.</text>
</comment>
<dbReference type="AlphaFoldDB" id="A0A8H3Z8G8"/>
<proteinExistence type="predicted"/>
<name>A0A8H3Z8G8_VENIN</name>
<dbReference type="Proteomes" id="UP000447873">
    <property type="component" value="Unassembled WGS sequence"/>
</dbReference>
<protein>
    <submittedName>
        <fullName evidence="1">Uncharacterized protein</fullName>
    </submittedName>
</protein>
<evidence type="ECO:0000313" key="2">
    <source>
        <dbReference type="Proteomes" id="UP000447873"/>
    </source>
</evidence>
<feature type="non-terminal residue" evidence="1">
    <location>
        <position position="71"/>
    </location>
</feature>
<dbReference type="EMBL" id="WNWS01000052">
    <property type="protein sequence ID" value="KAE9984297.1"/>
    <property type="molecule type" value="Genomic_DNA"/>
</dbReference>
<gene>
    <name evidence="1" type="ORF">EG328_008973</name>
</gene>
<sequence>MSPSSLPMPMASHFTTESFSDSEIIAASDWNNAFIFSHSTNMIDSPDQTFGRKLWSTHLLRSTHLFNPDWV</sequence>